<reference evidence="1" key="1">
    <citation type="submission" date="2021-06" db="EMBL/GenBank/DDBJ databases">
        <authorList>
            <person name="Kallberg Y."/>
            <person name="Tangrot J."/>
            <person name="Rosling A."/>
        </authorList>
    </citation>
    <scope>NUCLEOTIDE SEQUENCE</scope>
    <source>
        <strain evidence="1">MA461A</strain>
    </source>
</reference>
<name>A0ACA9RX20_9GLOM</name>
<keyword evidence="2" id="KW-1185">Reference proteome</keyword>
<proteinExistence type="predicted"/>
<evidence type="ECO:0000313" key="2">
    <source>
        <dbReference type="Proteomes" id="UP000789920"/>
    </source>
</evidence>
<dbReference type="EMBL" id="CAJVQC010075545">
    <property type="protein sequence ID" value="CAG8813935.1"/>
    <property type="molecule type" value="Genomic_DNA"/>
</dbReference>
<feature type="non-terminal residue" evidence="1">
    <location>
        <position position="1"/>
    </location>
</feature>
<accession>A0ACA9RX20</accession>
<dbReference type="Proteomes" id="UP000789920">
    <property type="component" value="Unassembled WGS sequence"/>
</dbReference>
<organism evidence="1 2">
    <name type="scientific">Racocetra persica</name>
    <dbReference type="NCBI Taxonomy" id="160502"/>
    <lineage>
        <taxon>Eukaryota</taxon>
        <taxon>Fungi</taxon>
        <taxon>Fungi incertae sedis</taxon>
        <taxon>Mucoromycota</taxon>
        <taxon>Glomeromycotina</taxon>
        <taxon>Glomeromycetes</taxon>
        <taxon>Diversisporales</taxon>
        <taxon>Gigasporaceae</taxon>
        <taxon>Racocetra</taxon>
    </lineage>
</organism>
<gene>
    <name evidence="1" type="ORF">RPERSI_LOCUS23880</name>
</gene>
<sequence>LKKISSITTLCKELLDTYKTAESFVVRHANKKVKNLFTEEEWMEMKNDFNEIVEFKDINEKEELYELFDKIQE</sequence>
<evidence type="ECO:0000313" key="1">
    <source>
        <dbReference type="EMBL" id="CAG8813935.1"/>
    </source>
</evidence>
<comment type="caution">
    <text evidence="1">The sequence shown here is derived from an EMBL/GenBank/DDBJ whole genome shotgun (WGS) entry which is preliminary data.</text>
</comment>
<feature type="non-terminal residue" evidence="1">
    <location>
        <position position="73"/>
    </location>
</feature>
<protein>
    <submittedName>
        <fullName evidence="1">18179_t:CDS:1</fullName>
    </submittedName>
</protein>